<name>A0AAD3RMA5_LATJO</name>
<proteinExistence type="predicted"/>
<evidence type="ECO:0000313" key="1">
    <source>
        <dbReference type="EMBL" id="GLD73200.1"/>
    </source>
</evidence>
<evidence type="ECO:0000313" key="2">
    <source>
        <dbReference type="Proteomes" id="UP001279410"/>
    </source>
</evidence>
<keyword evidence="2" id="KW-1185">Reference proteome</keyword>
<dbReference type="EMBL" id="BRZM01001439">
    <property type="protein sequence ID" value="GLD73200.1"/>
    <property type="molecule type" value="Genomic_DNA"/>
</dbReference>
<gene>
    <name evidence="1" type="ORF">AKAME5_002452500</name>
</gene>
<dbReference type="AlphaFoldDB" id="A0AAD3RMA5"/>
<sequence>MRKINHPLNSEHGLAGGSQLLLSAIRQFTYVAPGDVLGFGRTLRAMVVYLYIPVRSSTIRGYSWPWIQKKKERDQRYQHKVSLVVRLLMIPRNICLILLPRLHIICYALFLTNYKPPHFTPAQPPDGKSSVVFSLLTLRPQMTIAAFEVGSRLCAVPDLAAPLFVSTLLVWQARGQVRTGL</sequence>
<dbReference type="Proteomes" id="UP001279410">
    <property type="component" value="Unassembled WGS sequence"/>
</dbReference>
<protein>
    <submittedName>
        <fullName evidence="1">Agrin isoform X6</fullName>
    </submittedName>
</protein>
<comment type="caution">
    <text evidence="1">The sequence shown here is derived from an EMBL/GenBank/DDBJ whole genome shotgun (WGS) entry which is preliminary data.</text>
</comment>
<accession>A0AAD3RMA5</accession>
<reference evidence="1" key="1">
    <citation type="submission" date="2022-08" db="EMBL/GenBank/DDBJ databases">
        <title>Genome sequencing of akame (Lates japonicus).</title>
        <authorList>
            <person name="Hashiguchi Y."/>
            <person name="Takahashi H."/>
        </authorList>
    </citation>
    <scope>NUCLEOTIDE SEQUENCE</scope>
    <source>
        <strain evidence="1">Kochi</strain>
    </source>
</reference>
<organism evidence="1 2">
    <name type="scientific">Lates japonicus</name>
    <name type="common">Japanese lates</name>
    <dbReference type="NCBI Taxonomy" id="270547"/>
    <lineage>
        <taxon>Eukaryota</taxon>
        <taxon>Metazoa</taxon>
        <taxon>Chordata</taxon>
        <taxon>Craniata</taxon>
        <taxon>Vertebrata</taxon>
        <taxon>Euteleostomi</taxon>
        <taxon>Actinopterygii</taxon>
        <taxon>Neopterygii</taxon>
        <taxon>Teleostei</taxon>
        <taxon>Neoteleostei</taxon>
        <taxon>Acanthomorphata</taxon>
        <taxon>Carangaria</taxon>
        <taxon>Carangaria incertae sedis</taxon>
        <taxon>Centropomidae</taxon>
        <taxon>Lates</taxon>
    </lineage>
</organism>